<dbReference type="SUPFAM" id="SSF46955">
    <property type="entry name" value="Putative DNA-binding domain"/>
    <property type="match status" value="1"/>
</dbReference>
<feature type="region of interest" description="Disordered" evidence="1">
    <location>
        <begin position="1"/>
        <end position="65"/>
    </location>
</feature>
<accession>A0A2A6FUF9</accession>
<organism evidence="2 3">
    <name type="scientific">Candidatus Lumbricidiphila eiseniae</name>
    <dbReference type="NCBI Taxonomy" id="1969409"/>
    <lineage>
        <taxon>Bacteria</taxon>
        <taxon>Bacillati</taxon>
        <taxon>Actinomycetota</taxon>
        <taxon>Actinomycetes</taxon>
        <taxon>Micrococcales</taxon>
        <taxon>Microbacteriaceae</taxon>
        <taxon>Candidatus Lumbricidiphila</taxon>
    </lineage>
</organism>
<proteinExistence type="predicted"/>
<dbReference type="AlphaFoldDB" id="A0A2A6FUF9"/>
<protein>
    <recommendedName>
        <fullName evidence="4">Helix-turn-helix domain-containing protein</fullName>
    </recommendedName>
</protein>
<dbReference type="EMBL" id="NAEP01000018">
    <property type="protein sequence ID" value="PDQ36288.1"/>
    <property type="molecule type" value="Genomic_DNA"/>
</dbReference>
<evidence type="ECO:0000256" key="1">
    <source>
        <dbReference type="SAM" id="MobiDB-lite"/>
    </source>
</evidence>
<dbReference type="Proteomes" id="UP000219994">
    <property type="component" value="Unassembled WGS sequence"/>
</dbReference>
<evidence type="ECO:0008006" key="4">
    <source>
        <dbReference type="Google" id="ProtNLM"/>
    </source>
</evidence>
<feature type="compositionally biased region" description="Low complexity" evidence="1">
    <location>
        <begin position="24"/>
        <end position="35"/>
    </location>
</feature>
<dbReference type="InterPro" id="IPR009061">
    <property type="entry name" value="DNA-bd_dom_put_sf"/>
</dbReference>
<reference evidence="3" key="1">
    <citation type="submission" date="2017-03" db="EMBL/GenBank/DDBJ databases">
        <authorList>
            <person name="Lund M.B."/>
        </authorList>
    </citation>
    <scope>NUCLEOTIDE SEQUENCE [LARGE SCALE GENOMIC DNA]</scope>
</reference>
<evidence type="ECO:0000313" key="3">
    <source>
        <dbReference type="Proteomes" id="UP000219994"/>
    </source>
</evidence>
<evidence type="ECO:0000313" key="2">
    <source>
        <dbReference type="EMBL" id="PDQ36288.1"/>
    </source>
</evidence>
<comment type="caution">
    <text evidence="2">The sequence shown here is derived from an EMBL/GenBank/DDBJ whole genome shotgun (WGS) entry which is preliminary data.</text>
</comment>
<gene>
    <name evidence="2" type="ORF">B5766_01645</name>
</gene>
<name>A0A2A6FUF9_9MICO</name>
<sequence>MASQYRSFRRENPATDPDPTLAHRASAPASAPRSALTGRVAPLPHLSGMTRKAPTAAGDPAPLDPTRLDVTADGIPIMWTVEETAGFLGLTRHTLDVWRSNRSGGPVYVKIAGNRVRYFPTDVRDWLIAQRRGS</sequence>